<name>A0ABW2BDX8_9HYPH</name>
<dbReference type="InterPro" id="IPR000160">
    <property type="entry name" value="GGDEF_dom"/>
</dbReference>
<dbReference type="InterPro" id="IPR043128">
    <property type="entry name" value="Rev_trsase/Diguanyl_cyclase"/>
</dbReference>
<evidence type="ECO:0000313" key="3">
    <source>
        <dbReference type="Proteomes" id="UP001596292"/>
    </source>
</evidence>
<dbReference type="RefSeq" id="WP_378966552.1">
    <property type="nucleotide sequence ID" value="NZ_JBHSWN010000001.1"/>
</dbReference>
<gene>
    <name evidence="2" type="ORF">ACFQE0_01875</name>
</gene>
<accession>A0ABW2BDX8</accession>
<dbReference type="GO" id="GO:0052621">
    <property type="term" value="F:diguanylate cyclase activity"/>
    <property type="evidence" value="ECO:0007669"/>
    <property type="project" value="UniProtKB-EC"/>
</dbReference>
<dbReference type="InterPro" id="IPR029787">
    <property type="entry name" value="Nucleotide_cyclase"/>
</dbReference>
<dbReference type="EMBL" id="JBHSWN010000001">
    <property type="protein sequence ID" value="MFC6788480.1"/>
    <property type="molecule type" value="Genomic_DNA"/>
</dbReference>
<dbReference type="NCBIfam" id="TIGR00254">
    <property type="entry name" value="GGDEF"/>
    <property type="match status" value="1"/>
</dbReference>
<dbReference type="Gene3D" id="3.30.70.270">
    <property type="match status" value="1"/>
</dbReference>
<dbReference type="InterPro" id="IPR035965">
    <property type="entry name" value="PAS-like_dom_sf"/>
</dbReference>
<dbReference type="PANTHER" id="PTHR46663:SF4">
    <property type="entry name" value="DIGUANYLATE CYCLASE DGCT-RELATED"/>
    <property type="match status" value="1"/>
</dbReference>
<keyword evidence="2" id="KW-0808">Transferase</keyword>
<dbReference type="SUPFAM" id="SSF55785">
    <property type="entry name" value="PYP-like sensor domain (PAS domain)"/>
    <property type="match status" value="1"/>
</dbReference>
<keyword evidence="3" id="KW-1185">Reference proteome</keyword>
<proteinExistence type="predicted"/>
<comment type="caution">
    <text evidence="2">The sequence shown here is derived from an EMBL/GenBank/DDBJ whole genome shotgun (WGS) entry which is preliminary data.</text>
</comment>
<protein>
    <submittedName>
        <fullName evidence="2">Diguanylate cyclase domain-containing protein</fullName>
        <ecNumber evidence="2">2.7.7.65</ecNumber>
    </submittedName>
</protein>
<dbReference type="CDD" id="cd01949">
    <property type="entry name" value="GGDEF"/>
    <property type="match status" value="1"/>
</dbReference>
<dbReference type="Proteomes" id="UP001596292">
    <property type="component" value="Unassembled WGS sequence"/>
</dbReference>
<dbReference type="PANTHER" id="PTHR46663">
    <property type="entry name" value="DIGUANYLATE CYCLASE DGCT-RELATED"/>
    <property type="match status" value="1"/>
</dbReference>
<dbReference type="InterPro" id="IPR052163">
    <property type="entry name" value="DGC-Regulatory_Protein"/>
</dbReference>
<feature type="domain" description="GGDEF" evidence="1">
    <location>
        <begin position="192"/>
        <end position="323"/>
    </location>
</feature>
<reference evidence="3" key="1">
    <citation type="journal article" date="2019" name="Int. J. Syst. Evol. Microbiol.">
        <title>The Global Catalogue of Microorganisms (GCM) 10K type strain sequencing project: providing services to taxonomists for standard genome sequencing and annotation.</title>
        <authorList>
            <consortium name="The Broad Institute Genomics Platform"/>
            <consortium name="The Broad Institute Genome Sequencing Center for Infectious Disease"/>
            <person name="Wu L."/>
            <person name="Ma J."/>
        </authorList>
    </citation>
    <scope>NUCLEOTIDE SEQUENCE [LARGE SCALE GENOMIC DNA]</scope>
    <source>
        <strain evidence="3">CCUG 48316</strain>
    </source>
</reference>
<keyword evidence="2" id="KW-0548">Nucleotidyltransferase</keyword>
<dbReference type="EC" id="2.7.7.65" evidence="2"/>
<dbReference type="PROSITE" id="PS50887">
    <property type="entry name" value="GGDEF"/>
    <property type="match status" value="1"/>
</dbReference>
<dbReference type="Gene3D" id="3.30.450.20">
    <property type="entry name" value="PAS domain"/>
    <property type="match status" value="1"/>
</dbReference>
<sequence>MSGPAGIPHPEAGEGAVARLAIQSAIIRAQAALLKRQDRIIRQADLPGGAGLWSCRLRDDALDWSGNSFDVFGLARGTRLHRPRILDMYDDASRRLLEALRARAIARGAGFAIDTEIVTPRGERRWLRSRAGIEMRDGVPVRLFGTHQDVTMDIVRLAELQRSADLDALTGLPNRRAFERRFREPEADGRVAPGALILIDLDGFKAINDEHGHAAGDACLKRAGARLAQICAGADLVARLGGDEFAVLMPAPVETSALSTLGAAIVAGLARPFPHGGLTLKVGASVGIARAGKGSHHDLFSRADAALYAVKKTGRNAALIDDPEGDEKLRAAAARRSGG</sequence>
<dbReference type="SUPFAM" id="SSF55073">
    <property type="entry name" value="Nucleotide cyclase"/>
    <property type="match status" value="1"/>
</dbReference>
<organism evidence="2 3">
    <name type="scientific">Methylobacterium komagatae</name>
    <dbReference type="NCBI Taxonomy" id="374425"/>
    <lineage>
        <taxon>Bacteria</taxon>
        <taxon>Pseudomonadati</taxon>
        <taxon>Pseudomonadota</taxon>
        <taxon>Alphaproteobacteria</taxon>
        <taxon>Hyphomicrobiales</taxon>
        <taxon>Methylobacteriaceae</taxon>
        <taxon>Methylobacterium</taxon>
    </lineage>
</organism>
<evidence type="ECO:0000259" key="1">
    <source>
        <dbReference type="PROSITE" id="PS50887"/>
    </source>
</evidence>
<dbReference type="SMART" id="SM00267">
    <property type="entry name" value="GGDEF"/>
    <property type="match status" value="1"/>
</dbReference>
<dbReference type="Pfam" id="PF00990">
    <property type="entry name" value="GGDEF"/>
    <property type="match status" value="1"/>
</dbReference>
<evidence type="ECO:0000313" key="2">
    <source>
        <dbReference type="EMBL" id="MFC6788480.1"/>
    </source>
</evidence>